<dbReference type="InterPro" id="IPR037483">
    <property type="entry name" value="YjjU-like"/>
</dbReference>
<dbReference type="Proteomes" id="UP001481413">
    <property type="component" value="Unassembled WGS sequence"/>
</dbReference>
<evidence type="ECO:0000256" key="2">
    <source>
        <dbReference type="ARBA" id="ARBA00022963"/>
    </source>
</evidence>
<dbReference type="InterPro" id="IPR016035">
    <property type="entry name" value="Acyl_Trfase/lysoPLipase"/>
</dbReference>
<evidence type="ECO:0000256" key="1">
    <source>
        <dbReference type="ARBA" id="ARBA00022801"/>
    </source>
</evidence>
<organism evidence="6 7">
    <name type="scientific">Thalassolituus maritimus</name>
    <dbReference type="NCBI Taxonomy" id="484498"/>
    <lineage>
        <taxon>Bacteria</taxon>
        <taxon>Pseudomonadati</taxon>
        <taxon>Pseudomonadota</taxon>
        <taxon>Gammaproteobacteria</taxon>
        <taxon>Oceanospirillales</taxon>
        <taxon>Oceanospirillaceae</taxon>
        <taxon>Thalassolituus</taxon>
    </lineage>
</organism>
<feature type="domain" description="PNPLA" evidence="5">
    <location>
        <begin position="11"/>
        <end position="177"/>
    </location>
</feature>
<dbReference type="PANTHER" id="PTHR14226:SF25">
    <property type="entry name" value="PHOSPHOESTERASE"/>
    <property type="match status" value="1"/>
</dbReference>
<accession>A0ABQ0A340</accession>
<proteinExistence type="predicted"/>
<evidence type="ECO:0000313" key="7">
    <source>
        <dbReference type="Proteomes" id="UP001481413"/>
    </source>
</evidence>
<gene>
    <name evidence="6" type="ORF">NBRC116585_29130</name>
</gene>
<feature type="short sequence motif" description="DGA/G" evidence="4">
    <location>
        <begin position="164"/>
        <end position="166"/>
    </location>
</feature>
<reference evidence="6 7" key="1">
    <citation type="submission" date="2024-04" db="EMBL/GenBank/DDBJ databases">
        <title>Draft genome sequence of Thalassolituus maritimus NBRC 116585.</title>
        <authorList>
            <person name="Miyakawa T."/>
            <person name="Kusuya Y."/>
            <person name="Miura T."/>
        </authorList>
    </citation>
    <scope>NUCLEOTIDE SEQUENCE [LARGE SCALE GENOMIC DNA]</scope>
    <source>
        <strain evidence="6 7">5NW40-0001</strain>
    </source>
</reference>
<feature type="active site" description="Proton acceptor" evidence="4">
    <location>
        <position position="164"/>
    </location>
</feature>
<name>A0ABQ0A340_9GAMM</name>
<dbReference type="CDD" id="cd07208">
    <property type="entry name" value="Pat_hypo_Ecoli_yjju_like"/>
    <property type="match status" value="1"/>
</dbReference>
<evidence type="ECO:0000256" key="3">
    <source>
        <dbReference type="ARBA" id="ARBA00023098"/>
    </source>
</evidence>
<dbReference type="InterPro" id="IPR002641">
    <property type="entry name" value="PNPLA_dom"/>
</dbReference>
<dbReference type="SUPFAM" id="SSF52151">
    <property type="entry name" value="FabD/lysophospholipase-like"/>
    <property type="match status" value="1"/>
</dbReference>
<dbReference type="EMBL" id="BAABWH010000010">
    <property type="protein sequence ID" value="GAA6146794.1"/>
    <property type="molecule type" value="Genomic_DNA"/>
</dbReference>
<feature type="active site" description="Nucleophile" evidence="4">
    <location>
        <position position="45"/>
    </location>
</feature>
<comment type="caution">
    <text evidence="4">Lacks conserved residue(s) required for the propagation of feature annotation.</text>
</comment>
<dbReference type="PANTHER" id="PTHR14226">
    <property type="entry name" value="NEUROPATHY TARGET ESTERASE/SWISS CHEESE D.MELANOGASTER"/>
    <property type="match status" value="1"/>
</dbReference>
<comment type="caution">
    <text evidence="6">The sequence shown here is derived from an EMBL/GenBank/DDBJ whole genome shotgun (WGS) entry which is preliminary data.</text>
</comment>
<dbReference type="Gene3D" id="3.40.1090.10">
    <property type="entry name" value="Cytosolic phospholipase A2 catalytic domain"/>
    <property type="match status" value="2"/>
</dbReference>
<dbReference type="Pfam" id="PF01734">
    <property type="entry name" value="Patatin"/>
    <property type="match status" value="1"/>
</dbReference>
<dbReference type="Pfam" id="PF19890">
    <property type="entry name" value="DUF6363"/>
    <property type="match status" value="1"/>
</dbReference>
<keyword evidence="3 4" id="KW-0443">Lipid metabolism</keyword>
<evidence type="ECO:0000313" key="6">
    <source>
        <dbReference type="EMBL" id="GAA6146794.1"/>
    </source>
</evidence>
<protein>
    <submittedName>
        <fullName evidence="6">Patatin family protein</fullName>
    </submittedName>
</protein>
<evidence type="ECO:0000259" key="5">
    <source>
        <dbReference type="PROSITE" id="PS51635"/>
    </source>
</evidence>
<sequence>MTENTKIESALIVEGGAMRGIYSAGVLDEFIKADYYPFDWYFGVSAGASNTAAYLGKKHGRNYKVITDYCRRPEFKSLRRFLRGGHLIDIDWLWDITERELDIGLDEIETRKGRFLAVVTDAETGEPEYIAPDRNEVFQAIKCSAAMPLAFRNSIQFRGKTWLDGGVADSLPVKEAYRRGARKIMVIRSNPASYRKQAYRFRHLFPYILRQYPAIAKRLQRRHLEYNEALDFIRTPPSDCEVIELCPPESFSAGQFTTDMQVLDDAYQMGIVDGARVVASRQF</sequence>
<dbReference type="InterPro" id="IPR045943">
    <property type="entry name" value="DUF6363"/>
</dbReference>
<dbReference type="PROSITE" id="PS51635">
    <property type="entry name" value="PNPLA"/>
    <property type="match status" value="1"/>
</dbReference>
<evidence type="ECO:0000256" key="4">
    <source>
        <dbReference type="PROSITE-ProRule" id="PRU01161"/>
    </source>
</evidence>
<dbReference type="RefSeq" id="WP_353296005.1">
    <property type="nucleotide sequence ID" value="NZ_BAABWH010000010.1"/>
</dbReference>
<feature type="short sequence motif" description="GXSXG" evidence="4">
    <location>
        <begin position="43"/>
        <end position="47"/>
    </location>
</feature>
<keyword evidence="2 4" id="KW-0442">Lipid degradation</keyword>
<dbReference type="InterPro" id="IPR050301">
    <property type="entry name" value="NTE"/>
</dbReference>
<keyword evidence="1 4" id="KW-0378">Hydrolase</keyword>
<keyword evidence="7" id="KW-1185">Reference proteome</keyword>